<evidence type="ECO:0000313" key="2">
    <source>
        <dbReference type="Proteomes" id="UP001163835"/>
    </source>
</evidence>
<gene>
    <name evidence="1" type="ORF">F5876DRAFT_66392</name>
</gene>
<keyword evidence="2" id="KW-1185">Reference proteome</keyword>
<organism evidence="1 2">
    <name type="scientific">Lentinula aff. lateritia</name>
    <dbReference type="NCBI Taxonomy" id="2804960"/>
    <lineage>
        <taxon>Eukaryota</taxon>
        <taxon>Fungi</taxon>
        <taxon>Dikarya</taxon>
        <taxon>Basidiomycota</taxon>
        <taxon>Agaricomycotina</taxon>
        <taxon>Agaricomycetes</taxon>
        <taxon>Agaricomycetidae</taxon>
        <taxon>Agaricales</taxon>
        <taxon>Marasmiineae</taxon>
        <taxon>Omphalotaceae</taxon>
        <taxon>Lentinula</taxon>
    </lineage>
</organism>
<accession>A0ACC1TYH0</accession>
<protein>
    <submittedName>
        <fullName evidence="1">WD40-repeat-containing domain protein</fullName>
    </submittedName>
</protein>
<dbReference type="EMBL" id="MU795153">
    <property type="protein sequence ID" value="KAJ3809520.1"/>
    <property type="molecule type" value="Genomic_DNA"/>
</dbReference>
<dbReference type="Proteomes" id="UP001163835">
    <property type="component" value="Unassembled WGS sequence"/>
</dbReference>
<sequence length="542" mass="61314">MSLPQVRTVSNEAAEIARFVLQITLATSEIEQLRAEIASLSQQIQQFNKNLPYLRPLEELKTLHSIISALIDEKREDIQELEKQLLRDVGTDHLLVSSLVSDIFMKTSYTQLGTIEAPTDCIHALAFSPDGRYLASASNDNMIRVYGVKHGFATIWEEKGDCPFTAVTWRADALFVGSMDGDVICFYPTTGYRWIRRRKSEVIYKTDAIIQTMVFNQSSDQLLVCSGADVLLFKKTSGKWKYHDCLPRPTPFGEPSEGDTYPIVATGLHFLENEKECLIGYLYNGFWKFNLETWESTLYFGPDDSYELEEPRRHFGRITASAQSPDSKSVVATDTCIGLTWFKVMPERLKKMSSTHQTQDLLSNVPLPVLFINQGQAVIMGTTKGCALILEVKRAEKLQALKHGNDQTWVTSLAYIDIDSHSRMIATGDGNREKRTRIILWIEEDKKDISFKFPKLWHIMPTLNWAGSPYRDGIDLRFITVVISFVVRSHVGEVFSVLLQIISSCGTAPFPISCDICCYIVTFLDKGHQTARRLGRVTGAYQ</sequence>
<comment type="caution">
    <text evidence="1">The sequence shown here is derived from an EMBL/GenBank/DDBJ whole genome shotgun (WGS) entry which is preliminary data.</text>
</comment>
<evidence type="ECO:0000313" key="1">
    <source>
        <dbReference type="EMBL" id="KAJ3809520.1"/>
    </source>
</evidence>
<reference evidence="1" key="1">
    <citation type="submission" date="2022-09" db="EMBL/GenBank/DDBJ databases">
        <title>A Global Phylogenomic Analysis of the Shiitake Genus Lentinula.</title>
        <authorList>
            <consortium name="DOE Joint Genome Institute"/>
            <person name="Sierra-Patev S."/>
            <person name="Min B."/>
            <person name="Naranjo-Ortiz M."/>
            <person name="Looney B."/>
            <person name="Konkel Z."/>
            <person name="Slot J.C."/>
            <person name="Sakamoto Y."/>
            <person name="Steenwyk J.L."/>
            <person name="Rokas A."/>
            <person name="Carro J."/>
            <person name="Camarero S."/>
            <person name="Ferreira P."/>
            <person name="Molpeceres G."/>
            <person name="Ruiz-Duenas F.J."/>
            <person name="Serrano A."/>
            <person name="Henrissat B."/>
            <person name="Drula E."/>
            <person name="Hughes K.W."/>
            <person name="Mata J.L."/>
            <person name="Ishikawa N.K."/>
            <person name="Vargas-Isla R."/>
            <person name="Ushijima S."/>
            <person name="Smith C.A."/>
            <person name="Ahrendt S."/>
            <person name="Andreopoulos W."/>
            <person name="He G."/>
            <person name="Labutti K."/>
            <person name="Lipzen A."/>
            <person name="Ng V."/>
            <person name="Riley R."/>
            <person name="Sandor L."/>
            <person name="Barry K."/>
            <person name="Martinez A.T."/>
            <person name="Xiao Y."/>
            <person name="Gibbons J.G."/>
            <person name="Terashima K."/>
            <person name="Grigoriev I.V."/>
            <person name="Hibbett D.S."/>
        </authorList>
    </citation>
    <scope>NUCLEOTIDE SEQUENCE</scope>
    <source>
        <strain evidence="1">TMI1499</strain>
    </source>
</reference>
<proteinExistence type="predicted"/>
<name>A0ACC1TYH0_9AGAR</name>